<dbReference type="OrthoDB" id="411356at2"/>
<accession>A0A1I3YLD8</accession>
<reference evidence="3" key="1">
    <citation type="submission" date="2016-10" db="EMBL/GenBank/DDBJ databases">
        <authorList>
            <person name="Varghese N."/>
            <person name="Submissions S."/>
        </authorList>
    </citation>
    <scope>NUCLEOTIDE SEQUENCE [LARGE SCALE GENOMIC DNA]</scope>
    <source>
        <strain evidence="3">DSM 16108</strain>
    </source>
</reference>
<evidence type="ECO:0000259" key="1">
    <source>
        <dbReference type="Pfam" id="PF00085"/>
    </source>
</evidence>
<dbReference type="Pfam" id="PF00085">
    <property type="entry name" value="Thioredoxin"/>
    <property type="match status" value="1"/>
</dbReference>
<dbReference type="RefSeq" id="WP_091897599.1">
    <property type="nucleotide sequence ID" value="NZ_FOSJ01000023.1"/>
</dbReference>
<name>A0A1I3YLD8_9LACT</name>
<evidence type="ECO:0000313" key="2">
    <source>
        <dbReference type="EMBL" id="SFK32642.1"/>
    </source>
</evidence>
<evidence type="ECO:0000313" key="3">
    <source>
        <dbReference type="Proteomes" id="UP000199589"/>
    </source>
</evidence>
<dbReference type="Proteomes" id="UP000199589">
    <property type="component" value="Unassembled WGS sequence"/>
</dbReference>
<proteinExistence type="predicted"/>
<dbReference type="EMBL" id="FOSJ01000023">
    <property type="protein sequence ID" value="SFK32642.1"/>
    <property type="molecule type" value="Genomic_DNA"/>
</dbReference>
<dbReference type="InterPro" id="IPR013766">
    <property type="entry name" value="Thioredoxin_domain"/>
</dbReference>
<feature type="domain" description="Thioredoxin" evidence="1">
    <location>
        <begin position="30"/>
        <end position="86"/>
    </location>
</feature>
<dbReference type="Gene3D" id="3.40.30.10">
    <property type="entry name" value="Glutaredoxin"/>
    <property type="match status" value="1"/>
</dbReference>
<organism evidence="2 3">
    <name type="scientific">Marinilactibacillus piezotolerans</name>
    <dbReference type="NCBI Taxonomy" id="258723"/>
    <lineage>
        <taxon>Bacteria</taxon>
        <taxon>Bacillati</taxon>
        <taxon>Bacillota</taxon>
        <taxon>Bacilli</taxon>
        <taxon>Lactobacillales</taxon>
        <taxon>Carnobacteriaceae</taxon>
        <taxon>Marinilactibacillus</taxon>
    </lineage>
</organism>
<dbReference type="CDD" id="cd02947">
    <property type="entry name" value="TRX_family"/>
    <property type="match status" value="1"/>
</dbReference>
<protein>
    <submittedName>
        <fullName evidence="2">Thioredoxin</fullName>
    </submittedName>
</protein>
<sequence>MINFPIANSIEEIRNFVSANPVSFLYISREGCSVCHAVKPKVQEMLEEFPEIKPMQVSADDVPEVAGEYTVFTVPALLLFIEGKEMFREARFVVMDDLHDKFERIVNNYEIA</sequence>
<dbReference type="InterPro" id="IPR036249">
    <property type="entry name" value="Thioredoxin-like_sf"/>
</dbReference>
<dbReference type="AlphaFoldDB" id="A0A1I3YLD8"/>
<dbReference type="SUPFAM" id="SSF52833">
    <property type="entry name" value="Thioredoxin-like"/>
    <property type="match status" value="1"/>
</dbReference>
<gene>
    <name evidence="2" type="ORF">SAMN04488569_102326</name>
</gene>
<keyword evidence="3" id="KW-1185">Reference proteome</keyword>